<protein>
    <submittedName>
        <fullName evidence="1">Uncharacterized protein</fullName>
    </submittedName>
</protein>
<organism evidence="1 2">
    <name type="scientific">Aristolochia fimbriata</name>
    <name type="common">White veined hardy Dutchman's pipe vine</name>
    <dbReference type="NCBI Taxonomy" id="158543"/>
    <lineage>
        <taxon>Eukaryota</taxon>
        <taxon>Viridiplantae</taxon>
        <taxon>Streptophyta</taxon>
        <taxon>Embryophyta</taxon>
        <taxon>Tracheophyta</taxon>
        <taxon>Spermatophyta</taxon>
        <taxon>Magnoliopsida</taxon>
        <taxon>Magnoliidae</taxon>
        <taxon>Piperales</taxon>
        <taxon>Aristolochiaceae</taxon>
        <taxon>Aristolochia</taxon>
    </lineage>
</organism>
<dbReference type="AlphaFoldDB" id="A0AAV7E081"/>
<dbReference type="Proteomes" id="UP000825729">
    <property type="component" value="Unassembled WGS sequence"/>
</dbReference>
<gene>
    <name evidence="1" type="ORF">H6P81_018002</name>
</gene>
<reference evidence="1 2" key="1">
    <citation type="submission" date="2021-07" db="EMBL/GenBank/DDBJ databases">
        <title>The Aristolochia fimbriata genome: insights into angiosperm evolution, floral development and chemical biosynthesis.</title>
        <authorList>
            <person name="Jiao Y."/>
        </authorList>
    </citation>
    <scope>NUCLEOTIDE SEQUENCE [LARGE SCALE GENOMIC DNA]</scope>
    <source>
        <strain evidence="1">IBCAS-2021</strain>
        <tissue evidence="1">Leaf</tissue>
    </source>
</reference>
<dbReference type="EMBL" id="JAINDJ010000007">
    <property type="protein sequence ID" value="KAG9442148.1"/>
    <property type="molecule type" value="Genomic_DNA"/>
</dbReference>
<evidence type="ECO:0000313" key="2">
    <source>
        <dbReference type="Proteomes" id="UP000825729"/>
    </source>
</evidence>
<keyword evidence="2" id="KW-1185">Reference proteome</keyword>
<name>A0AAV7E081_ARIFI</name>
<accession>A0AAV7E081</accession>
<evidence type="ECO:0000313" key="1">
    <source>
        <dbReference type="EMBL" id="KAG9442148.1"/>
    </source>
</evidence>
<sequence>MVYHPRGYTEEALLGLCKERVELQLTIGQPYTHHPCNPHWLEIDKIVSRSPHSLPLLEGA</sequence>
<proteinExistence type="predicted"/>
<comment type="caution">
    <text evidence="1">The sequence shown here is derived from an EMBL/GenBank/DDBJ whole genome shotgun (WGS) entry which is preliminary data.</text>
</comment>